<dbReference type="InterPro" id="IPR036236">
    <property type="entry name" value="Znf_C2H2_sf"/>
</dbReference>
<dbReference type="EMBL" id="AUSU01000062">
    <property type="protein sequence ID" value="EPS74461.1"/>
    <property type="molecule type" value="Genomic_DNA"/>
</dbReference>
<dbReference type="InterPro" id="IPR013087">
    <property type="entry name" value="Znf_C2H2_type"/>
</dbReference>
<name>S8DAE0_9LAMI</name>
<feature type="region of interest" description="Disordered" evidence="2">
    <location>
        <begin position="44"/>
        <end position="80"/>
    </location>
</feature>
<dbReference type="Proteomes" id="UP000015453">
    <property type="component" value="Unassembled WGS sequence"/>
</dbReference>
<keyword evidence="5" id="KW-1185">Reference proteome</keyword>
<evidence type="ECO:0000313" key="5">
    <source>
        <dbReference type="Proteomes" id="UP000015453"/>
    </source>
</evidence>
<gene>
    <name evidence="4" type="ORF">M569_00297</name>
</gene>
<accession>S8DAE0</accession>
<protein>
    <recommendedName>
        <fullName evidence="3">C2H2-type domain-containing protein</fullName>
    </recommendedName>
</protein>
<dbReference type="OrthoDB" id="6077919at2759"/>
<comment type="caution">
    <text evidence="4">The sequence shown here is derived from an EMBL/GenBank/DDBJ whole genome shotgun (WGS) entry which is preliminary data.</text>
</comment>
<organism evidence="4 5">
    <name type="scientific">Genlisea aurea</name>
    <dbReference type="NCBI Taxonomy" id="192259"/>
    <lineage>
        <taxon>Eukaryota</taxon>
        <taxon>Viridiplantae</taxon>
        <taxon>Streptophyta</taxon>
        <taxon>Embryophyta</taxon>
        <taxon>Tracheophyta</taxon>
        <taxon>Spermatophyta</taxon>
        <taxon>Magnoliopsida</taxon>
        <taxon>eudicotyledons</taxon>
        <taxon>Gunneridae</taxon>
        <taxon>Pentapetalae</taxon>
        <taxon>asterids</taxon>
        <taxon>lamiids</taxon>
        <taxon>Lamiales</taxon>
        <taxon>Lentibulariaceae</taxon>
        <taxon>Genlisea</taxon>
    </lineage>
</organism>
<proteinExistence type="predicted"/>
<dbReference type="AlphaFoldDB" id="S8DAE0"/>
<dbReference type="SMART" id="SM00355">
    <property type="entry name" value="ZnF_C2H2"/>
    <property type="match status" value="2"/>
</dbReference>
<dbReference type="Pfam" id="PF13912">
    <property type="entry name" value="zf-C2H2_6"/>
    <property type="match status" value="2"/>
</dbReference>
<feature type="non-terminal residue" evidence="4">
    <location>
        <position position="1"/>
    </location>
</feature>
<keyword evidence="1" id="KW-0862">Zinc</keyword>
<dbReference type="PROSITE" id="PS50157">
    <property type="entry name" value="ZINC_FINGER_C2H2_2"/>
    <property type="match status" value="2"/>
</dbReference>
<feature type="domain" description="C2H2-type" evidence="3">
    <location>
        <begin position="113"/>
        <end position="140"/>
    </location>
</feature>
<evidence type="ECO:0000256" key="2">
    <source>
        <dbReference type="SAM" id="MobiDB-lite"/>
    </source>
</evidence>
<dbReference type="Gene3D" id="3.30.160.60">
    <property type="entry name" value="Classic Zinc Finger"/>
    <property type="match status" value="1"/>
</dbReference>
<evidence type="ECO:0000256" key="1">
    <source>
        <dbReference type="PROSITE-ProRule" id="PRU00042"/>
    </source>
</evidence>
<dbReference type="PANTHER" id="PTHR47068">
    <property type="entry name" value="OS02G0659100 PROTEIN"/>
    <property type="match status" value="1"/>
</dbReference>
<feature type="domain" description="C2H2-type" evidence="3">
    <location>
        <begin position="181"/>
        <end position="204"/>
    </location>
</feature>
<dbReference type="GO" id="GO:0008270">
    <property type="term" value="F:zinc ion binding"/>
    <property type="evidence" value="ECO:0007669"/>
    <property type="project" value="UniProtKB-KW"/>
</dbReference>
<feature type="non-terminal residue" evidence="4">
    <location>
        <position position="204"/>
    </location>
</feature>
<keyword evidence="1" id="KW-0479">Metal-binding</keyword>
<keyword evidence="1" id="KW-0863">Zinc-finger</keyword>
<evidence type="ECO:0000313" key="4">
    <source>
        <dbReference type="EMBL" id="EPS74461.1"/>
    </source>
</evidence>
<reference evidence="4 5" key="1">
    <citation type="journal article" date="2013" name="BMC Genomics">
        <title>The miniature genome of a carnivorous plant Genlisea aurea contains a low number of genes and short non-coding sequences.</title>
        <authorList>
            <person name="Leushkin E.V."/>
            <person name="Sutormin R.A."/>
            <person name="Nabieva E.R."/>
            <person name="Penin A.A."/>
            <person name="Kondrashov A.S."/>
            <person name="Logacheva M.D."/>
        </authorList>
    </citation>
    <scope>NUCLEOTIDE SEQUENCE [LARGE SCALE GENOMIC DNA]</scope>
</reference>
<dbReference type="PANTHER" id="PTHR47068:SF1">
    <property type="entry name" value="OS02G0659100 PROTEIN"/>
    <property type="match status" value="1"/>
</dbReference>
<sequence>PGNNSRSMYQLRTNPNRLKSCRNCENCGKEFSSWKSFLDHGKCISDEGSESLVSTDDDDDDRRRKGKRSLNDSNCDTDGEEDDEILLARCLVRLANTVMEASPAESPKAKGIFECKACKKVFNSHQALGGHRASHKKVKGCFASKTDENAGEDEVITNNGEYTPARAYVSTAPRNGKTKKHECSICHRVFPSGRALGGHKRCHW</sequence>
<dbReference type="PROSITE" id="PS00028">
    <property type="entry name" value="ZINC_FINGER_C2H2_1"/>
    <property type="match status" value="2"/>
</dbReference>
<dbReference type="SUPFAM" id="SSF57667">
    <property type="entry name" value="beta-beta-alpha zinc fingers"/>
    <property type="match status" value="1"/>
</dbReference>
<evidence type="ECO:0000259" key="3">
    <source>
        <dbReference type="PROSITE" id="PS50157"/>
    </source>
</evidence>